<feature type="binding site" evidence="9">
    <location>
        <begin position="306"/>
        <end position="308"/>
    </location>
    <ligand>
        <name>GTP</name>
        <dbReference type="ChEBI" id="CHEBI:37565"/>
    </ligand>
</feature>
<dbReference type="PATRIC" id="fig|35623.3.peg.1070"/>
<dbReference type="Pfam" id="PF01018">
    <property type="entry name" value="GTP1_OBG"/>
    <property type="match status" value="1"/>
</dbReference>
<dbReference type="SUPFAM" id="SSF52540">
    <property type="entry name" value="P-loop containing nucleoside triphosphate hydrolases"/>
    <property type="match status" value="1"/>
</dbReference>
<dbReference type="InterPro" id="IPR036346">
    <property type="entry name" value="GTP-bd_prot_GTP1/OBG_C_sf"/>
</dbReference>
<evidence type="ECO:0000313" key="14">
    <source>
        <dbReference type="Proteomes" id="UP000032434"/>
    </source>
</evidence>
<dbReference type="GO" id="GO:0005737">
    <property type="term" value="C:cytoplasm"/>
    <property type="evidence" value="ECO:0007669"/>
    <property type="project" value="UniProtKB-SubCell"/>
</dbReference>
<keyword evidence="14" id="KW-1185">Reference proteome</keyword>
<dbReference type="PROSITE" id="PS51881">
    <property type="entry name" value="OCT"/>
    <property type="match status" value="1"/>
</dbReference>
<dbReference type="Gene3D" id="2.70.210.12">
    <property type="entry name" value="GTP1/OBG domain"/>
    <property type="match status" value="1"/>
</dbReference>
<dbReference type="Pfam" id="PF09269">
    <property type="entry name" value="DUF1967"/>
    <property type="match status" value="1"/>
</dbReference>
<dbReference type="NCBIfam" id="TIGR00231">
    <property type="entry name" value="small_GTP"/>
    <property type="match status" value="1"/>
</dbReference>
<keyword evidence="3 9" id="KW-0963">Cytoplasm</keyword>
<dbReference type="InterPro" id="IPR036726">
    <property type="entry name" value="GTP1_OBG_dom_sf"/>
</dbReference>
<dbReference type="GO" id="GO:0005525">
    <property type="term" value="F:GTP binding"/>
    <property type="evidence" value="ECO:0007669"/>
    <property type="project" value="UniProtKB-UniRule"/>
</dbReference>
<evidence type="ECO:0000259" key="12">
    <source>
        <dbReference type="PROSITE" id="PS51883"/>
    </source>
</evidence>
<comment type="function">
    <text evidence="9">An essential GTPase which binds GTP, GDP and possibly (p)ppGpp with moderate affinity, with high nucleotide exchange rates and a fairly low GTP hydrolysis rate. Plays a role in control of the cell cycle, stress response, ribosome biogenesis and in those bacteria that undergo differentiation, in morphogenesis control.</text>
</comment>
<dbReference type="AlphaFoldDB" id="A0A061ABB9"/>
<dbReference type="HAMAP" id="MF_01454">
    <property type="entry name" value="GTPase_Obg"/>
    <property type="match status" value="1"/>
</dbReference>
<dbReference type="PRINTS" id="PR00326">
    <property type="entry name" value="GTP1OBG"/>
</dbReference>
<evidence type="ECO:0000256" key="6">
    <source>
        <dbReference type="ARBA" id="ARBA00022801"/>
    </source>
</evidence>
<comment type="subcellular location">
    <subcellularLocation>
        <location evidence="9">Cytoplasm</location>
    </subcellularLocation>
</comment>
<dbReference type="GO" id="GO:0042254">
    <property type="term" value="P:ribosome biogenesis"/>
    <property type="evidence" value="ECO:0007669"/>
    <property type="project" value="UniProtKB-UniRule"/>
</dbReference>
<evidence type="ECO:0000256" key="8">
    <source>
        <dbReference type="ARBA" id="ARBA00023134"/>
    </source>
</evidence>
<keyword evidence="4 9" id="KW-0479">Metal-binding</keyword>
<accession>A0A061ABB9</accession>
<proteinExistence type="inferred from homology"/>
<evidence type="ECO:0000256" key="9">
    <source>
        <dbReference type="HAMAP-Rule" id="MF_01454"/>
    </source>
</evidence>
<evidence type="ECO:0000256" key="3">
    <source>
        <dbReference type="ARBA" id="ARBA00022490"/>
    </source>
</evidence>
<dbReference type="InterPro" id="IPR006169">
    <property type="entry name" value="GTP1_OBG_dom"/>
</dbReference>
<dbReference type="InterPro" id="IPR014100">
    <property type="entry name" value="GTP-bd_Obg/CgtA"/>
</dbReference>
<dbReference type="NCBIfam" id="TIGR03595">
    <property type="entry name" value="Obg_CgtA_exten"/>
    <property type="match status" value="1"/>
</dbReference>
<dbReference type="EMBL" id="LK028559">
    <property type="protein sequence ID" value="CDR31143.1"/>
    <property type="molecule type" value="Genomic_DNA"/>
</dbReference>
<feature type="binding site" evidence="9">
    <location>
        <begin position="279"/>
        <end position="282"/>
    </location>
    <ligand>
        <name>GTP</name>
        <dbReference type="ChEBI" id="CHEBI:37565"/>
    </ligand>
</feature>
<dbReference type="PROSITE" id="PS51710">
    <property type="entry name" value="G_OBG"/>
    <property type="match status" value="1"/>
</dbReference>
<dbReference type="InterPro" id="IPR031167">
    <property type="entry name" value="G_OBG"/>
</dbReference>
<dbReference type="Pfam" id="PF01926">
    <property type="entry name" value="MMR_HSR1"/>
    <property type="match status" value="1"/>
</dbReference>
<dbReference type="STRING" id="35623.Aocu_10700"/>
<evidence type="ECO:0000259" key="10">
    <source>
        <dbReference type="PROSITE" id="PS51710"/>
    </source>
</evidence>
<dbReference type="NCBIfam" id="NF008954">
    <property type="entry name" value="PRK12296.1"/>
    <property type="match status" value="1"/>
</dbReference>
<comment type="cofactor">
    <cofactor evidence="1 9">
        <name>Mg(2+)</name>
        <dbReference type="ChEBI" id="CHEBI:18420"/>
    </cofactor>
</comment>
<dbReference type="EC" id="3.6.5.-" evidence="9"/>
<dbReference type="NCBIfam" id="NF008956">
    <property type="entry name" value="PRK12299.1"/>
    <property type="match status" value="1"/>
</dbReference>
<name>A0A061ABB9_9MOLU</name>
<dbReference type="PANTHER" id="PTHR11702:SF31">
    <property type="entry name" value="MITOCHONDRIAL RIBOSOME-ASSOCIATED GTPASE 2"/>
    <property type="match status" value="1"/>
</dbReference>
<keyword evidence="7 9" id="KW-0460">Magnesium</keyword>
<dbReference type="PROSITE" id="PS51883">
    <property type="entry name" value="OBG"/>
    <property type="match status" value="1"/>
</dbReference>
<dbReference type="NCBIfam" id="TIGR02729">
    <property type="entry name" value="Obg_CgtA"/>
    <property type="match status" value="1"/>
</dbReference>
<dbReference type="GO" id="GO:0000287">
    <property type="term" value="F:magnesium ion binding"/>
    <property type="evidence" value="ECO:0007669"/>
    <property type="project" value="InterPro"/>
</dbReference>
<feature type="domain" description="Obg" evidence="12">
    <location>
        <begin position="2"/>
        <end position="159"/>
    </location>
</feature>
<comment type="similarity">
    <text evidence="2 9">Belongs to the TRAFAC class OBG-HflX-like GTPase superfamily. OBG GTPase family.</text>
</comment>
<dbReference type="SUPFAM" id="SSF82051">
    <property type="entry name" value="Obg GTP-binding protein N-terminal domain"/>
    <property type="match status" value="1"/>
</dbReference>
<dbReference type="KEGG" id="aoc:Aocu_10700"/>
<dbReference type="InParanoid" id="A0A061ABB9"/>
<keyword evidence="5 9" id="KW-0547">Nucleotide-binding</keyword>
<gene>
    <name evidence="9 13" type="primary">obg</name>
    <name evidence="13" type="ORF">Aocu_10700</name>
</gene>
<protein>
    <recommendedName>
        <fullName evidence="9">GTPase Obg</fullName>
        <ecNumber evidence="9">3.6.5.-</ecNumber>
    </recommendedName>
    <alternativeName>
        <fullName evidence="9">GTP-binding protein Obg</fullName>
    </alternativeName>
</protein>
<dbReference type="FunCoup" id="A0A061ABB9">
    <property type="interactions" value="269"/>
</dbReference>
<feature type="binding site" evidence="9">
    <location>
        <begin position="191"/>
        <end position="195"/>
    </location>
    <ligand>
        <name>GTP</name>
        <dbReference type="ChEBI" id="CHEBI:37565"/>
    </ligand>
</feature>
<dbReference type="InterPro" id="IPR027417">
    <property type="entry name" value="P-loop_NTPase"/>
</dbReference>
<dbReference type="InterPro" id="IPR015349">
    <property type="entry name" value="OCT_dom"/>
</dbReference>
<dbReference type="SUPFAM" id="SSF102741">
    <property type="entry name" value="Obg GTP-binding protein C-terminal domain"/>
    <property type="match status" value="1"/>
</dbReference>
<sequence>MSIFVDEVTVEVTGGRGGNGKVAFRREAHVEFGGPSGGNGGHGGNVYFIGDEGKNTLIDLKYNRHIRAKDGTHGQIKGMHGANAPHTYIRVPLGTIVYDDKNQLIGEILYHGEALLIAKGGKGGRGNISFASNKNQAPDFAEQGDLGQKFVAKVELQVLADVGLLGYPSVGKSTLISVISNAKAKIAAYHFTTLSPQLGMVRVQDDEFVVADLPGLIEFAHLGVGLGIQFLKHVERCRVLLHILSMESDNPFDDYQKINKELELYDEALKDRKQIVVANKMDVEGAKEKVDALRKELKDVKIFEISALSKEGLEELKHEIVNVLKEIPKLKPKESTRVYTFSEEKDSPFIIKKADDGVFELSGEKLFQLFNRIDVNNESAIKRFSRQLRELGIDDALKEAGIQNGEIVRIFSYEFEYLE</sequence>
<feature type="domain" description="OCT" evidence="11">
    <location>
        <begin position="341"/>
        <end position="419"/>
    </location>
</feature>
<dbReference type="FunFam" id="2.70.210.12:FF:000001">
    <property type="entry name" value="GTPase Obg"/>
    <property type="match status" value="1"/>
</dbReference>
<evidence type="ECO:0000256" key="5">
    <source>
        <dbReference type="ARBA" id="ARBA00022741"/>
    </source>
</evidence>
<evidence type="ECO:0000259" key="11">
    <source>
        <dbReference type="PROSITE" id="PS51881"/>
    </source>
</evidence>
<feature type="binding site" evidence="9">
    <location>
        <position position="173"/>
    </location>
    <ligand>
        <name>Mg(2+)</name>
        <dbReference type="ChEBI" id="CHEBI:18420"/>
    </ligand>
</feature>
<evidence type="ECO:0000256" key="4">
    <source>
        <dbReference type="ARBA" id="ARBA00022723"/>
    </source>
</evidence>
<dbReference type="NCBIfam" id="NF008955">
    <property type="entry name" value="PRK12297.1"/>
    <property type="match status" value="1"/>
</dbReference>
<evidence type="ECO:0000313" key="13">
    <source>
        <dbReference type="EMBL" id="CDR31143.1"/>
    </source>
</evidence>
<dbReference type="InterPro" id="IPR045086">
    <property type="entry name" value="OBG_GTPase"/>
</dbReference>
<feature type="binding site" evidence="9">
    <location>
        <begin position="212"/>
        <end position="215"/>
    </location>
    <ligand>
        <name>GTP</name>
        <dbReference type="ChEBI" id="CHEBI:37565"/>
    </ligand>
</feature>
<reference evidence="14" key="1">
    <citation type="submission" date="2014-05" db="EMBL/GenBank/DDBJ databases">
        <authorList>
            <person name="Kube M."/>
        </authorList>
    </citation>
    <scope>NUCLEOTIDE SEQUENCE [LARGE SCALE GENOMIC DNA]</scope>
</reference>
<evidence type="ECO:0000256" key="7">
    <source>
        <dbReference type="ARBA" id="ARBA00022842"/>
    </source>
</evidence>
<dbReference type="PANTHER" id="PTHR11702">
    <property type="entry name" value="DEVELOPMENTALLY REGULATED GTP-BINDING PROTEIN-RELATED"/>
    <property type="match status" value="1"/>
</dbReference>
<dbReference type="InterPro" id="IPR005225">
    <property type="entry name" value="Small_GTP-bd"/>
</dbReference>
<organism evidence="13 14">
    <name type="scientific">Acholeplasma oculi</name>
    <dbReference type="NCBI Taxonomy" id="35623"/>
    <lineage>
        <taxon>Bacteria</taxon>
        <taxon>Bacillati</taxon>
        <taxon>Mycoplasmatota</taxon>
        <taxon>Mollicutes</taxon>
        <taxon>Acholeplasmatales</taxon>
        <taxon>Acholeplasmataceae</taxon>
        <taxon>Acholeplasma</taxon>
    </lineage>
</organism>
<feature type="domain" description="OBG-type G" evidence="10">
    <location>
        <begin position="160"/>
        <end position="325"/>
    </location>
</feature>
<keyword evidence="6 9" id="KW-0378">Hydrolase</keyword>
<comment type="subunit">
    <text evidence="9">Monomer.</text>
</comment>
<dbReference type="GO" id="GO:0003924">
    <property type="term" value="F:GTPase activity"/>
    <property type="evidence" value="ECO:0007669"/>
    <property type="project" value="UniProtKB-UniRule"/>
</dbReference>
<feature type="binding site" evidence="9">
    <location>
        <begin position="166"/>
        <end position="173"/>
    </location>
    <ligand>
        <name>GTP</name>
        <dbReference type="ChEBI" id="CHEBI:37565"/>
    </ligand>
</feature>
<dbReference type="Gene3D" id="3.40.50.300">
    <property type="entry name" value="P-loop containing nucleotide triphosphate hydrolases"/>
    <property type="match status" value="1"/>
</dbReference>
<evidence type="ECO:0000256" key="2">
    <source>
        <dbReference type="ARBA" id="ARBA00007699"/>
    </source>
</evidence>
<evidence type="ECO:0000256" key="1">
    <source>
        <dbReference type="ARBA" id="ARBA00001946"/>
    </source>
</evidence>
<dbReference type="InterPro" id="IPR006073">
    <property type="entry name" value="GTP-bd"/>
</dbReference>
<dbReference type="HOGENOM" id="CLU_011747_2_1_14"/>
<dbReference type="Proteomes" id="UP000032434">
    <property type="component" value="Chromosome 1"/>
</dbReference>
<feature type="binding site" evidence="9">
    <location>
        <position position="193"/>
    </location>
    <ligand>
        <name>Mg(2+)</name>
        <dbReference type="ChEBI" id="CHEBI:18420"/>
    </ligand>
</feature>
<keyword evidence="8 9" id="KW-0342">GTP-binding</keyword>
<dbReference type="Gene3D" id="3.30.300.350">
    <property type="entry name" value="GTP-binding protein OBG, C-terminal domain"/>
    <property type="match status" value="1"/>
</dbReference>
<dbReference type="CDD" id="cd01898">
    <property type="entry name" value="Obg"/>
    <property type="match status" value="1"/>
</dbReference>